<dbReference type="RefSeq" id="WP_203471477.1">
    <property type="nucleotide sequence ID" value="NZ_AP022873.1"/>
</dbReference>
<dbReference type="Proteomes" id="UP000516360">
    <property type="component" value="Chromosome"/>
</dbReference>
<dbReference type="GO" id="GO:0009279">
    <property type="term" value="C:cell outer membrane"/>
    <property type="evidence" value="ECO:0007669"/>
    <property type="project" value="UniProtKB-UniRule"/>
</dbReference>
<keyword evidence="7" id="KW-0998">Cell outer membrane</keyword>
<evidence type="ECO:0000313" key="12">
    <source>
        <dbReference type="Proteomes" id="UP000516360"/>
    </source>
</evidence>
<keyword evidence="12" id="KW-1185">Reference proteome</keyword>
<evidence type="ECO:0000256" key="5">
    <source>
        <dbReference type="ARBA" id="ARBA00022737"/>
    </source>
</evidence>
<dbReference type="PANTHER" id="PTHR12815">
    <property type="entry name" value="SORTING AND ASSEMBLY MACHINERY SAMM50 PROTEIN FAMILY MEMBER"/>
    <property type="match status" value="1"/>
</dbReference>
<evidence type="ECO:0000256" key="6">
    <source>
        <dbReference type="ARBA" id="ARBA00023136"/>
    </source>
</evidence>
<evidence type="ECO:0000256" key="2">
    <source>
        <dbReference type="ARBA" id="ARBA00022452"/>
    </source>
</evidence>
<evidence type="ECO:0000256" key="4">
    <source>
        <dbReference type="ARBA" id="ARBA00022729"/>
    </source>
</evidence>
<feature type="domain" description="POTRA" evidence="10">
    <location>
        <begin position="60"/>
        <end position="130"/>
    </location>
</feature>
<comment type="subcellular location">
    <subcellularLocation>
        <location evidence="1">Membrane</location>
    </subcellularLocation>
</comment>
<keyword evidence="3 9" id="KW-0812">Transmembrane</keyword>
<dbReference type="InterPro" id="IPR023707">
    <property type="entry name" value="OM_assembly_BamA"/>
</dbReference>
<evidence type="ECO:0000256" key="7">
    <source>
        <dbReference type="ARBA" id="ARBA00023237"/>
    </source>
</evidence>
<feature type="domain" description="POTRA" evidence="10">
    <location>
        <begin position="131"/>
        <end position="208"/>
    </location>
</feature>
<feature type="domain" description="POTRA" evidence="10">
    <location>
        <begin position="441"/>
        <end position="517"/>
    </location>
</feature>
<feature type="transmembrane region" description="Helical" evidence="9">
    <location>
        <begin position="21"/>
        <end position="42"/>
    </location>
</feature>
<name>A0A7G1H226_9BACT</name>
<protein>
    <recommendedName>
        <fullName evidence="8">Outer membrane protein assembly factor BamA</fullName>
    </recommendedName>
</protein>
<dbReference type="GO" id="GO:0071709">
    <property type="term" value="P:membrane assembly"/>
    <property type="evidence" value="ECO:0007669"/>
    <property type="project" value="InterPro"/>
</dbReference>
<dbReference type="Pfam" id="PF01103">
    <property type="entry name" value="Omp85"/>
    <property type="match status" value="1"/>
</dbReference>
<proteinExistence type="predicted"/>
<evidence type="ECO:0000256" key="8">
    <source>
        <dbReference type="NCBIfam" id="TIGR03303"/>
    </source>
</evidence>
<evidence type="ECO:0000313" key="11">
    <source>
        <dbReference type="EMBL" id="BCB96262.1"/>
    </source>
</evidence>
<evidence type="ECO:0000259" key="10">
    <source>
        <dbReference type="PROSITE" id="PS51779"/>
    </source>
</evidence>
<dbReference type="InterPro" id="IPR039910">
    <property type="entry name" value="D15-like"/>
</dbReference>
<reference evidence="11 12" key="1">
    <citation type="submission" date="2020-03" db="EMBL/GenBank/DDBJ databases">
        <title>Complete genome sequences of two sulfur-disproportionating bacterial strains T55J and Mzg5.</title>
        <authorList>
            <person name="Umezawa K."/>
            <person name="Kojima H."/>
            <person name="Kato Y."/>
            <person name="Fukui M."/>
        </authorList>
    </citation>
    <scope>NUCLEOTIDE SEQUENCE [LARGE SCALE GENOMIC DNA]</scope>
    <source>
        <strain evidence="11 12">T55J</strain>
    </source>
</reference>
<evidence type="ECO:0000256" key="9">
    <source>
        <dbReference type="SAM" id="Phobius"/>
    </source>
</evidence>
<accession>A0A7G1H226</accession>
<feature type="domain" description="POTRA" evidence="10">
    <location>
        <begin position="358"/>
        <end position="438"/>
    </location>
</feature>
<dbReference type="InterPro" id="IPR000184">
    <property type="entry name" value="Bac_surfAg_D15"/>
</dbReference>
<dbReference type="PANTHER" id="PTHR12815:SF47">
    <property type="entry name" value="TRANSLOCATION AND ASSEMBLY MODULE SUBUNIT TAMA"/>
    <property type="match status" value="1"/>
</dbReference>
<keyword evidence="2" id="KW-1134">Transmembrane beta strand</keyword>
<dbReference type="KEGG" id="dtp:JZK55_11840"/>
<dbReference type="Gene3D" id="3.10.20.310">
    <property type="entry name" value="membrane protein fhac"/>
    <property type="match status" value="7"/>
</dbReference>
<sequence>METLSSDLDLNRQAKGNRQKAIGFSLMVFSFCLLALVIEPLVSIVRPFASTLEPSALSLQPVEKIEVSGLHSISEDELLYLLGIKKGKVIDETDIREGIKRAFLKGIFEDIILESLDDNRTKIKITVREKNIIDSIKIVGNNHFSSRFIKKQLGIEDGERFNLLNLKEAVESLKNSLKKRGFVNSKITTEIVHKKDNKIIIIVNIIEGEPEVIKKIIISEPEDIVKSYLRLSEGDILDHTEIERLTKKVKQYYKEQGYIGTSLTYSYSNGILDIRLDTGKKLIISFNGNTAMQSKILLKEMPFFEANIFSDDIVEETTARIISLYHQQGYPFAQVAPVISLSDGTISLEFFIFEGQKHIVDSIKFEGIEGKLTLPQESLKNILTLQIGGYYNPDALGSDAETLIEFYHALGYLYVEVQEPDIKIEDNKVEIKFYIKEGPQVRLSGISIKNNKSIKEEDILREVQLKVSEPYNEVDISNARRKILEIYNKQGFLDTTVTVEREISGSDANIIFTVNEGKVTFFGKAVVIGNKQTRYPVINRELMHTEGSPLNYNLVLQERHKLYRLGLFTDVETKLSDMLGDKRDVLYRLKEADAGAIEFGFGYGEYEKLRGFFDINYKNLWGMNKQASFRIEMSTLERRFMLSYYEPWFMEKKDLSFKALLVHEDRKEKGLDTKDIRYRIKRDTASAGIEKKLSETLKTEIYYDFSVVKTRDIKPDIVLSKEDTGTLVISAIRPGLIYDTRDNPFEPKKGLLAGLSFKVASGMLFSETDFTKMLLYINKYQSLSKRIVLALSIRGGIAKGFGTTRDLPIVERFFLGGRTTVRGYEQDTLGPKGTDGTPIGGNAFAMGNVEFRTDVGKGFGIVAFLDGGNVWKKAEDIDVSTLKYTTGLGLRYNTPVGPFRLDYGHKLNREKGESKGEIHFSIGHAF</sequence>
<keyword evidence="6 9" id="KW-0472">Membrane</keyword>
<dbReference type="PROSITE" id="PS51779">
    <property type="entry name" value="POTRA"/>
    <property type="match status" value="4"/>
</dbReference>
<gene>
    <name evidence="11" type="ORF">JZK55_11840</name>
</gene>
<dbReference type="InterPro" id="IPR010827">
    <property type="entry name" value="BamA/TamA_POTRA"/>
</dbReference>
<dbReference type="EMBL" id="AP022873">
    <property type="protein sequence ID" value="BCB96262.1"/>
    <property type="molecule type" value="Genomic_DNA"/>
</dbReference>
<dbReference type="AlphaFoldDB" id="A0A7G1H226"/>
<dbReference type="Gene3D" id="2.40.160.50">
    <property type="entry name" value="membrane protein fhac: a member of the omp85/tpsb transporter family"/>
    <property type="match status" value="1"/>
</dbReference>
<dbReference type="InterPro" id="IPR034746">
    <property type="entry name" value="POTRA"/>
</dbReference>
<organism evidence="11 12">
    <name type="scientific">Dissulfurispira thermophila</name>
    <dbReference type="NCBI Taxonomy" id="2715679"/>
    <lineage>
        <taxon>Bacteria</taxon>
        <taxon>Pseudomonadati</taxon>
        <taxon>Nitrospirota</taxon>
        <taxon>Thermodesulfovibrionia</taxon>
        <taxon>Thermodesulfovibrionales</taxon>
        <taxon>Dissulfurispiraceae</taxon>
        <taxon>Dissulfurispira</taxon>
    </lineage>
</organism>
<keyword evidence="5" id="KW-0677">Repeat</keyword>
<dbReference type="NCBIfam" id="TIGR03303">
    <property type="entry name" value="OM_YaeT"/>
    <property type="match status" value="1"/>
</dbReference>
<evidence type="ECO:0000256" key="1">
    <source>
        <dbReference type="ARBA" id="ARBA00004370"/>
    </source>
</evidence>
<evidence type="ECO:0000256" key="3">
    <source>
        <dbReference type="ARBA" id="ARBA00022692"/>
    </source>
</evidence>
<dbReference type="Pfam" id="PF07244">
    <property type="entry name" value="POTRA"/>
    <property type="match status" value="6"/>
</dbReference>
<keyword evidence="9" id="KW-1133">Transmembrane helix</keyword>
<keyword evidence="4" id="KW-0732">Signal</keyword>
<dbReference type="PIRSF" id="PIRSF006076">
    <property type="entry name" value="OM_assembly_OMP85"/>
    <property type="match status" value="1"/>
</dbReference>